<dbReference type="eggNOG" id="KOG2936">
    <property type="taxonomic scope" value="Eukaryota"/>
</dbReference>
<dbReference type="PANTHER" id="PTHR13009">
    <property type="entry name" value="HEAT SHOCK PROTEIN 90 HSP90 CO-CHAPERONE AHA-1"/>
    <property type="match status" value="1"/>
</dbReference>
<dbReference type="GO" id="GO:0001671">
    <property type="term" value="F:ATPase activator activity"/>
    <property type="evidence" value="ECO:0007669"/>
    <property type="project" value="InterPro"/>
</dbReference>
<dbReference type="SMART" id="SM01000">
    <property type="entry name" value="Aha1_N"/>
    <property type="match status" value="1"/>
</dbReference>
<dbReference type="OMA" id="GDCEVNQ"/>
<dbReference type="EnsemblMetazoa" id="SMAR005765-RA">
    <property type="protein sequence ID" value="SMAR005765-PA"/>
    <property type="gene ID" value="SMAR005765"/>
</dbReference>
<feature type="region of interest" description="Disordered" evidence="2">
    <location>
        <begin position="150"/>
        <end position="178"/>
    </location>
</feature>
<dbReference type="Gene3D" id="3.15.10.20">
    <property type="entry name" value="Activator of Hsp90 ATPase Aha1, N-terminal domain"/>
    <property type="match status" value="1"/>
</dbReference>
<evidence type="ECO:0000313" key="4">
    <source>
        <dbReference type="EnsemblMetazoa" id="SMAR005765-PA"/>
    </source>
</evidence>
<feature type="compositionally biased region" description="Polar residues" evidence="2">
    <location>
        <begin position="163"/>
        <end position="178"/>
    </location>
</feature>
<dbReference type="InterPro" id="IPR036338">
    <property type="entry name" value="Aha1"/>
</dbReference>
<dbReference type="GO" id="GO:0006457">
    <property type="term" value="P:protein folding"/>
    <property type="evidence" value="ECO:0007669"/>
    <property type="project" value="TreeGrafter"/>
</dbReference>
<evidence type="ECO:0000313" key="5">
    <source>
        <dbReference type="Proteomes" id="UP000014500"/>
    </source>
</evidence>
<dbReference type="InterPro" id="IPR013538">
    <property type="entry name" value="ASHA1/2-like_C"/>
</dbReference>
<accession>T1IX34</accession>
<dbReference type="AlphaFoldDB" id="T1IX34"/>
<dbReference type="GO" id="GO:0005829">
    <property type="term" value="C:cytosol"/>
    <property type="evidence" value="ECO:0007669"/>
    <property type="project" value="TreeGrafter"/>
</dbReference>
<dbReference type="HOGENOM" id="CLU_049046_0_0_1"/>
<reference evidence="5" key="1">
    <citation type="submission" date="2011-05" db="EMBL/GenBank/DDBJ databases">
        <authorList>
            <person name="Richards S.R."/>
            <person name="Qu J."/>
            <person name="Jiang H."/>
            <person name="Jhangiani S.N."/>
            <person name="Agravi P."/>
            <person name="Goodspeed R."/>
            <person name="Gross S."/>
            <person name="Mandapat C."/>
            <person name="Jackson L."/>
            <person name="Mathew T."/>
            <person name="Pu L."/>
            <person name="Thornton R."/>
            <person name="Saada N."/>
            <person name="Wilczek-Boney K.B."/>
            <person name="Lee S."/>
            <person name="Kovar C."/>
            <person name="Wu Y."/>
            <person name="Scherer S.E."/>
            <person name="Worley K.C."/>
            <person name="Muzny D.M."/>
            <person name="Gibbs R."/>
        </authorList>
    </citation>
    <scope>NUCLEOTIDE SEQUENCE</scope>
    <source>
        <strain evidence="5">Brora</strain>
    </source>
</reference>
<dbReference type="SUPFAM" id="SSF55961">
    <property type="entry name" value="Bet v1-like"/>
    <property type="match status" value="1"/>
</dbReference>
<evidence type="ECO:0000259" key="3">
    <source>
        <dbReference type="SMART" id="SM01000"/>
    </source>
</evidence>
<dbReference type="CDD" id="cd08892">
    <property type="entry name" value="SRPBCC_Aha1"/>
    <property type="match status" value="1"/>
</dbReference>
<dbReference type="InterPro" id="IPR023393">
    <property type="entry name" value="START-like_dom_sf"/>
</dbReference>
<feature type="compositionally biased region" description="Basic and acidic residues" evidence="2">
    <location>
        <begin position="150"/>
        <end position="162"/>
    </location>
</feature>
<proteinExistence type="inferred from homology"/>
<keyword evidence="5" id="KW-1185">Reference proteome</keyword>
<dbReference type="Pfam" id="PF09229">
    <property type="entry name" value="Aha1_N"/>
    <property type="match status" value="2"/>
</dbReference>
<dbReference type="SUPFAM" id="SSF103111">
    <property type="entry name" value="Activator of Hsp90 ATPase, Aha1"/>
    <property type="match status" value="1"/>
</dbReference>
<protein>
    <recommendedName>
        <fullName evidence="3">Activator of Hsp90 ATPase AHSA1-like N-terminal domain-containing protein</fullName>
    </recommendedName>
</protein>
<dbReference type="EMBL" id="JH431640">
    <property type="status" value="NOT_ANNOTATED_CDS"/>
    <property type="molecule type" value="Genomic_DNA"/>
</dbReference>
<dbReference type="Pfam" id="PF08327">
    <property type="entry name" value="AHSA1"/>
    <property type="match status" value="1"/>
</dbReference>
<name>T1IX34_STRMM</name>
<comment type="similarity">
    <text evidence="1">Belongs to the AHA1 family.</text>
</comment>
<dbReference type="Proteomes" id="UP000014500">
    <property type="component" value="Unassembled WGS sequence"/>
</dbReference>
<dbReference type="PANTHER" id="PTHR13009:SF22">
    <property type="entry name" value="LD43819P"/>
    <property type="match status" value="1"/>
</dbReference>
<dbReference type="GO" id="GO:0051087">
    <property type="term" value="F:protein-folding chaperone binding"/>
    <property type="evidence" value="ECO:0007669"/>
    <property type="project" value="InterPro"/>
</dbReference>
<dbReference type="InterPro" id="IPR015310">
    <property type="entry name" value="AHSA1-like_N"/>
</dbReference>
<evidence type="ECO:0000256" key="1">
    <source>
        <dbReference type="ARBA" id="ARBA00006817"/>
    </source>
</evidence>
<evidence type="ECO:0000256" key="2">
    <source>
        <dbReference type="SAM" id="MobiDB-lite"/>
    </source>
</evidence>
<sequence>MAKWGEGDPRWIVEERPDATNVNNWHWTEKDASQWSKDKFKDLFGNMEIEGDIGKCHISDISKMEGDYVSIAGKVNGINEEFEGKIEIPNLSDENNVDEIDVAVSVKDGNDKALALKELLRITGARLIRNKLGLYINALREEFSTGMILPRKDQRVEPRDRTNTPQSVNASSDNTPTSGIKKLEISGVKVNTTTVSFTQIFKCTAQDVYRALTIPEMVQAFTNGPVKLNAKEGETFELFGGNVTGKFIKLIPNKYIEQTWRFKQWPEGHYSKVVLDISEKEDTTEIRLTQTGVPSSDVDRTREGWNNRYWESMKRIFGFGALLL</sequence>
<dbReference type="Gene3D" id="3.30.530.20">
    <property type="match status" value="1"/>
</dbReference>
<organism evidence="4 5">
    <name type="scientific">Strigamia maritima</name>
    <name type="common">European centipede</name>
    <name type="synonym">Geophilus maritimus</name>
    <dbReference type="NCBI Taxonomy" id="126957"/>
    <lineage>
        <taxon>Eukaryota</taxon>
        <taxon>Metazoa</taxon>
        <taxon>Ecdysozoa</taxon>
        <taxon>Arthropoda</taxon>
        <taxon>Myriapoda</taxon>
        <taxon>Chilopoda</taxon>
        <taxon>Pleurostigmophora</taxon>
        <taxon>Geophilomorpha</taxon>
        <taxon>Linotaeniidae</taxon>
        <taxon>Strigamia</taxon>
    </lineage>
</organism>
<feature type="domain" description="Activator of Hsp90 ATPase AHSA1-like N-terminal" evidence="3">
    <location>
        <begin position="29"/>
        <end position="145"/>
    </location>
</feature>
<reference evidence="4" key="2">
    <citation type="submission" date="2015-02" db="UniProtKB">
        <authorList>
            <consortium name="EnsemblMetazoa"/>
        </authorList>
    </citation>
    <scope>IDENTIFICATION</scope>
</reference>
<dbReference type="STRING" id="126957.T1IX34"/>
<dbReference type="PhylomeDB" id="T1IX34"/>